<evidence type="ECO:0000313" key="4">
    <source>
        <dbReference type="Proteomes" id="UP001218188"/>
    </source>
</evidence>
<feature type="compositionally biased region" description="Basic and acidic residues" evidence="2">
    <location>
        <begin position="220"/>
        <end position="229"/>
    </location>
</feature>
<organism evidence="3 4">
    <name type="scientific">Mycena alexandri</name>
    <dbReference type="NCBI Taxonomy" id="1745969"/>
    <lineage>
        <taxon>Eukaryota</taxon>
        <taxon>Fungi</taxon>
        <taxon>Dikarya</taxon>
        <taxon>Basidiomycota</taxon>
        <taxon>Agaricomycotina</taxon>
        <taxon>Agaricomycetes</taxon>
        <taxon>Agaricomycetidae</taxon>
        <taxon>Agaricales</taxon>
        <taxon>Marasmiineae</taxon>
        <taxon>Mycenaceae</taxon>
        <taxon>Mycena</taxon>
    </lineage>
</organism>
<feature type="region of interest" description="Disordered" evidence="2">
    <location>
        <begin position="119"/>
        <end position="229"/>
    </location>
</feature>
<name>A0AAD6SKM9_9AGAR</name>
<evidence type="ECO:0000313" key="3">
    <source>
        <dbReference type="EMBL" id="KAJ7027865.1"/>
    </source>
</evidence>
<gene>
    <name evidence="3" type="ORF">C8F04DRAFT_71567</name>
</gene>
<feature type="compositionally biased region" description="Low complexity" evidence="2">
    <location>
        <begin position="180"/>
        <end position="194"/>
    </location>
</feature>
<comment type="caution">
    <text evidence="3">The sequence shown here is derived from an EMBL/GenBank/DDBJ whole genome shotgun (WGS) entry which is preliminary data.</text>
</comment>
<keyword evidence="1" id="KW-0175">Coiled coil</keyword>
<protein>
    <submittedName>
        <fullName evidence="3">Uncharacterized protein</fullName>
    </submittedName>
</protein>
<dbReference type="Proteomes" id="UP001218188">
    <property type="component" value="Unassembled WGS sequence"/>
</dbReference>
<keyword evidence="4" id="KW-1185">Reference proteome</keyword>
<feature type="compositionally biased region" description="Pro residues" evidence="2">
    <location>
        <begin position="122"/>
        <end position="134"/>
    </location>
</feature>
<reference evidence="3" key="1">
    <citation type="submission" date="2023-03" db="EMBL/GenBank/DDBJ databases">
        <title>Massive genome expansion in bonnet fungi (Mycena s.s.) driven by repeated elements and novel gene families across ecological guilds.</title>
        <authorList>
            <consortium name="Lawrence Berkeley National Laboratory"/>
            <person name="Harder C.B."/>
            <person name="Miyauchi S."/>
            <person name="Viragh M."/>
            <person name="Kuo A."/>
            <person name="Thoen E."/>
            <person name="Andreopoulos B."/>
            <person name="Lu D."/>
            <person name="Skrede I."/>
            <person name="Drula E."/>
            <person name="Henrissat B."/>
            <person name="Morin E."/>
            <person name="Kohler A."/>
            <person name="Barry K."/>
            <person name="LaButti K."/>
            <person name="Morin E."/>
            <person name="Salamov A."/>
            <person name="Lipzen A."/>
            <person name="Mereny Z."/>
            <person name="Hegedus B."/>
            <person name="Baldrian P."/>
            <person name="Stursova M."/>
            <person name="Weitz H."/>
            <person name="Taylor A."/>
            <person name="Grigoriev I.V."/>
            <person name="Nagy L.G."/>
            <person name="Martin F."/>
            <person name="Kauserud H."/>
        </authorList>
    </citation>
    <scope>NUCLEOTIDE SEQUENCE</scope>
    <source>
        <strain evidence="3">CBHHK200</strain>
    </source>
</reference>
<evidence type="ECO:0000256" key="2">
    <source>
        <dbReference type="SAM" id="MobiDB-lite"/>
    </source>
</evidence>
<feature type="region of interest" description="Disordered" evidence="2">
    <location>
        <begin position="18"/>
        <end position="53"/>
    </location>
</feature>
<proteinExistence type="predicted"/>
<dbReference type="EMBL" id="JARJCM010000118">
    <property type="protein sequence ID" value="KAJ7027865.1"/>
    <property type="molecule type" value="Genomic_DNA"/>
</dbReference>
<evidence type="ECO:0000256" key="1">
    <source>
        <dbReference type="SAM" id="Coils"/>
    </source>
</evidence>
<sequence length="229" mass="24372">MPSSEEVKQLEGVSVAQHRFRLSVDTPENGSSGTMGGHRTPLPPPEAGANGPFLLPYRNSRYKEKFQALREKYDRVILKQEEYHQDLELATAKIKKLQAENDLLLDAMNLAASHQPSMFGLLPPPLPPDAPPGGGPMDIDAFAGPSTSAAPLVADRPSARHHRVNGHNGNGHNGNGGGNVSSSNGTRSGSSSSSFGPQTNGAHGPPLEQRPSRQPSIEFIAHDMNGRAP</sequence>
<feature type="compositionally biased region" description="Gly residues" evidence="2">
    <location>
        <begin position="168"/>
        <end position="179"/>
    </location>
</feature>
<feature type="coiled-coil region" evidence="1">
    <location>
        <begin position="80"/>
        <end position="107"/>
    </location>
</feature>
<accession>A0AAD6SKM9</accession>
<dbReference type="AlphaFoldDB" id="A0AAD6SKM9"/>